<protein>
    <submittedName>
        <fullName evidence="1">Uncharacterized protein</fullName>
    </submittedName>
</protein>
<reference evidence="1" key="1">
    <citation type="journal article" date="2019" name="bioRxiv">
        <title>The Genome of the Zebra Mussel, Dreissena polymorpha: A Resource for Invasive Species Research.</title>
        <authorList>
            <person name="McCartney M.A."/>
            <person name="Auch B."/>
            <person name="Kono T."/>
            <person name="Mallez S."/>
            <person name="Zhang Y."/>
            <person name="Obille A."/>
            <person name="Becker A."/>
            <person name="Abrahante J.E."/>
            <person name="Garbe J."/>
            <person name="Badalamenti J.P."/>
            <person name="Herman A."/>
            <person name="Mangelson H."/>
            <person name="Liachko I."/>
            <person name="Sullivan S."/>
            <person name="Sone E.D."/>
            <person name="Koren S."/>
            <person name="Silverstein K.A.T."/>
            <person name="Beckman K.B."/>
            <person name="Gohl D.M."/>
        </authorList>
    </citation>
    <scope>NUCLEOTIDE SEQUENCE</scope>
    <source>
        <strain evidence="1">Duluth1</strain>
        <tissue evidence="1">Whole animal</tissue>
    </source>
</reference>
<sequence length="84" mass="9107">MQSSRTACTTGQCNVIVRCHMRQAKLKDSLHDWAVWSGPAIQPARLGSLVRTCCTACGTGQSGQELLYSLRDWAVWVGPAVSSI</sequence>
<organism evidence="1 2">
    <name type="scientific">Dreissena polymorpha</name>
    <name type="common">Zebra mussel</name>
    <name type="synonym">Mytilus polymorpha</name>
    <dbReference type="NCBI Taxonomy" id="45954"/>
    <lineage>
        <taxon>Eukaryota</taxon>
        <taxon>Metazoa</taxon>
        <taxon>Spiralia</taxon>
        <taxon>Lophotrochozoa</taxon>
        <taxon>Mollusca</taxon>
        <taxon>Bivalvia</taxon>
        <taxon>Autobranchia</taxon>
        <taxon>Heteroconchia</taxon>
        <taxon>Euheterodonta</taxon>
        <taxon>Imparidentia</taxon>
        <taxon>Neoheterodontei</taxon>
        <taxon>Myida</taxon>
        <taxon>Dreissenoidea</taxon>
        <taxon>Dreissenidae</taxon>
        <taxon>Dreissena</taxon>
    </lineage>
</organism>
<proteinExistence type="predicted"/>
<keyword evidence="2" id="KW-1185">Reference proteome</keyword>
<dbReference type="EMBL" id="JAIWYP010000009">
    <property type="protein sequence ID" value="KAH3777776.1"/>
    <property type="molecule type" value="Genomic_DNA"/>
</dbReference>
<accession>A0A9D4EFN4</accession>
<dbReference type="AlphaFoldDB" id="A0A9D4EFN4"/>
<evidence type="ECO:0000313" key="2">
    <source>
        <dbReference type="Proteomes" id="UP000828390"/>
    </source>
</evidence>
<gene>
    <name evidence="1" type="ORF">DPMN_179224</name>
</gene>
<dbReference type="Proteomes" id="UP000828390">
    <property type="component" value="Unassembled WGS sequence"/>
</dbReference>
<reference evidence="1" key="2">
    <citation type="submission" date="2020-11" db="EMBL/GenBank/DDBJ databases">
        <authorList>
            <person name="McCartney M.A."/>
            <person name="Auch B."/>
            <person name="Kono T."/>
            <person name="Mallez S."/>
            <person name="Becker A."/>
            <person name="Gohl D.M."/>
            <person name="Silverstein K.A.T."/>
            <person name="Koren S."/>
            <person name="Bechman K.B."/>
            <person name="Herman A."/>
            <person name="Abrahante J.E."/>
            <person name="Garbe J."/>
        </authorList>
    </citation>
    <scope>NUCLEOTIDE SEQUENCE</scope>
    <source>
        <strain evidence="1">Duluth1</strain>
        <tissue evidence="1">Whole animal</tissue>
    </source>
</reference>
<evidence type="ECO:0000313" key="1">
    <source>
        <dbReference type="EMBL" id="KAH3777776.1"/>
    </source>
</evidence>
<comment type="caution">
    <text evidence="1">The sequence shown here is derived from an EMBL/GenBank/DDBJ whole genome shotgun (WGS) entry which is preliminary data.</text>
</comment>
<name>A0A9D4EFN4_DREPO</name>